<gene>
    <name evidence="2" type="ORF">CP500_015185</name>
</gene>
<organism evidence="2 3">
    <name type="scientific">Tychonema bourrellyi FEM_GT703</name>
    <dbReference type="NCBI Taxonomy" id="2040638"/>
    <lineage>
        <taxon>Bacteria</taxon>
        <taxon>Bacillati</taxon>
        <taxon>Cyanobacteriota</taxon>
        <taxon>Cyanophyceae</taxon>
        <taxon>Oscillatoriophycideae</taxon>
        <taxon>Oscillatoriales</taxon>
        <taxon>Microcoleaceae</taxon>
        <taxon>Tychonema</taxon>
    </lineage>
</organism>
<proteinExistence type="predicted"/>
<dbReference type="OrthoDB" id="10009886at2"/>
<keyword evidence="3" id="KW-1185">Reference proteome</keyword>
<evidence type="ECO:0000313" key="3">
    <source>
        <dbReference type="Proteomes" id="UP000226442"/>
    </source>
</evidence>
<protein>
    <submittedName>
        <fullName evidence="2">Uncharacterized protein</fullName>
    </submittedName>
</protein>
<dbReference type="EMBL" id="NXIB02000088">
    <property type="protein sequence ID" value="PHX54620.1"/>
    <property type="molecule type" value="Genomic_DNA"/>
</dbReference>
<sequence>MKKVFNSLVGVTTILLAFFLVTPTQAQNTQYEVLIFARKPENSRIPLPNDAGHAWIAIIRNDGNGQWQTDATYGFWPESRNEPSVNQGTDFDHTNRYLRGQPLSRRGQAVRKAKIGTNRANWIKNGAYREAGCANYQAFGGTGTSCNCADYATRLWWVLTARQEDFRIRAVTLNLTLDSLVNEINSKNRATGDFLDSGRTWE</sequence>
<dbReference type="AlphaFoldDB" id="A0A2G4EYQ2"/>
<evidence type="ECO:0000313" key="2">
    <source>
        <dbReference type="EMBL" id="PHX54620.1"/>
    </source>
</evidence>
<comment type="caution">
    <text evidence="2">The sequence shown here is derived from an EMBL/GenBank/DDBJ whole genome shotgun (WGS) entry which is preliminary data.</text>
</comment>
<reference evidence="2" key="1">
    <citation type="submission" date="2017-10" db="EMBL/GenBank/DDBJ databases">
        <title>Draft genome sequence of the planktic cyanobacteria Tychonema bourrellyi isolated from alpine lentic freshwater.</title>
        <authorList>
            <person name="Tett A."/>
            <person name="Armanini F."/>
            <person name="Asnicar F."/>
            <person name="Boscaini A."/>
            <person name="Pasolli E."/>
            <person name="Zolfo M."/>
            <person name="Donati C."/>
            <person name="Salmaso N."/>
            <person name="Segata N."/>
        </authorList>
    </citation>
    <scope>NUCLEOTIDE SEQUENCE</scope>
    <source>
        <strain evidence="2">FEM_GT703</strain>
    </source>
</reference>
<feature type="signal peptide" evidence="1">
    <location>
        <begin position="1"/>
        <end position="26"/>
    </location>
</feature>
<name>A0A2G4EYQ2_9CYAN</name>
<dbReference type="Proteomes" id="UP000226442">
    <property type="component" value="Unassembled WGS sequence"/>
</dbReference>
<keyword evidence="1" id="KW-0732">Signal</keyword>
<accession>A0A2G4EYQ2</accession>
<feature type="chain" id="PRO_5013639785" evidence="1">
    <location>
        <begin position="27"/>
        <end position="202"/>
    </location>
</feature>
<dbReference type="RefSeq" id="WP_096831544.1">
    <property type="nucleotide sequence ID" value="NZ_NXIB02000088.1"/>
</dbReference>
<evidence type="ECO:0000256" key="1">
    <source>
        <dbReference type="SAM" id="SignalP"/>
    </source>
</evidence>